<evidence type="ECO:0000259" key="2">
    <source>
        <dbReference type="PROSITE" id="PS50106"/>
    </source>
</evidence>
<dbReference type="Proteomes" id="UP001642464">
    <property type="component" value="Unassembled WGS sequence"/>
</dbReference>
<dbReference type="Gene3D" id="2.30.42.10">
    <property type="match status" value="1"/>
</dbReference>
<reference evidence="3 4" key="1">
    <citation type="submission" date="2024-02" db="EMBL/GenBank/DDBJ databases">
        <authorList>
            <person name="Chen Y."/>
            <person name="Shah S."/>
            <person name="Dougan E. K."/>
            <person name="Thang M."/>
            <person name="Chan C."/>
        </authorList>
    </citation>
    <scope>NUCLEOTIDE SEQUENCE [LARGE SCALE GENOMIC DNA]</scope>
</reference>
<protein>
    <recommendedName>
        <fullName evidence="2">PDZ domain-containing protein</fullName>
    </recommendedName>
</protein>
<proteinExistence type="predicted"/>
<organism evidence="3 4">
    <name type="scientific">Durusdinium trenchii</name>
    <dbReference type="NCBI Taxonomy" id="1381693"/>
    <lineage>
        <taxon>Eukaryota</taxon>
        <taxon>Sar</taxon>
        <taxon>Alveolata</taxon>
        <taxon>Dinophyceae</taxon>
        <taxon>Suessiales</taxon>
        <taxon>Symbiodiniaceae</taxon>
        <taxon>Durusdinium</taxon>
    </lineage>
</organism>
<dbReference type="Pfam" id="PF17820">
    <property type="entry name" value="PDZ_6"/>
    <property type="match status" value="1"/>
</dbReference>
<feature type="domain" description="PDZ" evidence="2">
    <location>
        <begin position="297"/>
        <end position="342"/>
    </location>
</feature>
<evidence type="ECO:0000313" key="4">
    <source>
        <dbReference type="Proteomes" id="UP001642464"/>
    </source>
</evidence>
<gene>
    <name evidence="3" type="ORF">SCF082_LOCUS14540</name>
</gene>
<evidence type="ECO:0000313" key="3">
    <source>
        <dbReference type="EMBL" id="CAK9019494.1"/>
    </source>
</evidence>
<evidence type="ECO:0000256" key="1">
    <source>
        <dbReference type="SAM" id="MobiDB-lite"/>
    </source>
</evidence>
<keyword evidence="4" id="KW-1185">Reference proteome</keyword>
<dbReference type="SMART" id="SM00228">
    <property type="entry name" value="PDZ"/>
    <property type="match status" value="1"/>
</dbReference>
<dbReference type="InterPro" id="IPR001478">
    <property type="entry name" value="PDZ"/>
</dbReference>
<name>A0ABP0JZW9_9DINO</name>
<dbReference type="InterPro" id="IPR036034">
    <property type="entry name" value="PDZ_sf"/>
</dbReference>
<dbReference type="InterPro" id="IPR041489">
    <property type="entry name" value="PDZ_6"/>
</dbReference>
<dbReference type="PROSITE" id="PS50106">
    <property type="entry name" value="PDZ"/>
    <property type="match status" value="1"/>
</dbReference>
<dbReference type="EMBL" id="CAXAMM010009125">
    <property type="protein sequence ID" value="CAK9019494.1"/>
    <property type="molecule type" value="Genomic_DNA"/>
</dbReference>
<accession>A0ABP0JZW9</accession>
<sequence>MFPMNSPSPALALDTLRPHRPRSGPSPPAVTVRHVEHFGEGGWQRRAAVQHAAERLWPLGLLALLRRSRRRMARRAAPILELDSQKLKVVMLQRGDRGRESDVIRGEVGEDQSWTPVRLKPTGANKWEDPDAHVALEMSDADVLAALCPQRETAPSFRASAPLWPQVVSQQMGAWPLKGPGTILFDVEQLLQVAGELQDGTGPVLIPGGAQQLKLSSRDVVDLLFPCLMGSSLPDVFGAESGGKFTYQELLDTCASGLGAVGVADLSRVEQLTDGRVVTLESKPFNMLQMPRRWSRGAVIRQVGRNGVAEQAGCKAGDIIVTINGEAVLNATLQRIQELLDEELPVRLEVGQPVLKEPIYIREATTELLTTLADEEATEAVEDLLPQISALLKDRAKMSDELPQVFAGDGGSASHVHVDSAPMVQMCHVVHGIKIFGVDSSGEVKPWVTRGGSSSTDAEVALPVDIDLDQEHAAWLASPSTSIAMCRAGDVMLFWGGNPHFGSNGMNAGPCVALFHGFQLET</sequence>
<comment type="caution">
    <text evidence="3">The sequence shown here is derived from an EMBL/GenBank/DDBJ whole genome shotgun (WGS) entry which is preliminary data.</text>
</comment>
<dbReference type="SUPFAM" id="SSF50156">
    <property type="entry name" value="PDZ domain-like"/>
    <property type="match status" value="1"/>
</dbReference>
<feature type="region of interest" description="Disordered" evidence="1">
    <location>
        <begin position="1"/>
        <end position="29"/>
    </location>
</feature>